<proteinExistence type="inferred from homology"/>
<dbReference type="RefSeq" id="WP_003139294.1">
    <property type="nucleotide sequence ID" value="NC_008463.1"/>
</dbReference>
<keyword evidence="7 8" id="KW-0449">Lipoprotein</keyword>
<evidence type="ECO:0000256" key="4">
    <source>
        <dbReference type="ARBA" id="ARBA00023136"/>
    </source>
</evidence>
<evidence type="ECO:0000256" key="3">
    <source>
        <dbReference type="ARBA" id="ARBA00022692"/>
    </source>
</evidence>
<dbReference type="KEGG" id="pau:PA14_33750"/>
<comment type="subcellular location">
    <subcellularLocation>
        <location evidence="8">Cell outer membrane</location>
        <topology evidence="8">Lipid-anchor</topology>
    </subcellularLocation>
</comment>
<dbReference type="Pfam" id="PF02321">
    <property type="entry name" value="OEP"/>
    <property type="match status" value="2"/>
</dbReference>
<dbReference type="EMBL" id="CP000438">
    <property type="protein sequence ID" value="ABJ11568.1"/>
    <property type="molecule type" value="Genomic_DNA"/>
</dbReference>
<dbReference type="NCBIfam" id="TIGR01845">
    <property type="entry name" value="outer_NodT"/>
    <property type="match status" value="1"/>
</dbReference>
<dbReference type="PROSITE" id="PS51257">
    <property type="entry name" value="PROKAR_LIPOPROTEIN"/>
    <property type="match status" value="1"/>
</dbReference>
<evidence type="ECO:0000256" key="8">
    <source>
        <dbReference type="RuleBase" id="RU362097"/>
    </source>
</evidence>
<keyword evidence="2 8" id="KW-1134">Transmembrane beta strand</keyword>
<evidence type="ECO:0000313" key="9">
    <source>
        <dbReference type="EMBL" id="ABJ11568.1"/>
    </source>
</evidence>
<name>A0A0H2ZBE2_PSEAB</name>
<organism evidence="9 10">
    <name type="scientific">Pseudomonas aeruginosa (strain UCBPP-PA14)</name>
    <dbReference type="NCBI Taxonomy" id="208963"/>
    <lineage>
        <taxon>Bacteria</taxon>
        <taxon>Pseudomonadati</taxon>
        <taxon>Pseudomonadota</taxon>
        <taxon>Gammaproteobacteria</taxon>
        <taxon>Pseudomonadales</taxon>
        <taxon>Pseudomonadaceae</taxon>
        <taxon>Pseudomonas</taxon>
    </lineage>
</organism>
<evidence type="ECO:0000256" key="1">
    <source>
        <dbReference type="ARBA" id="ARBA00007613"/>
    </source>
</evidence>
<comment type="similarity">
    <text evidence="1 8">Belongs to the outer membrane factor (OMF) (TC 1.B.17) family.</text>
</comment>
<evidence type="ECO:0000256" key="6">
    <source>
        <dbReference type="ARBA" id="ARBA00023237"/>
    </source>
</evidence>
<feature type="signal peptide" evidence="8">
    <location>
        <begin position="1"/>
        <end position="23"/>
    </location>
</feature>
<evidence type="ECO:0000256" key="2">
    <source>
        <dbReference type="ARBA" id="ARBA00022452"/>
    </source>
</evidence>
<dbReference type="GO" id="GO:0015562">
    <property type="term" value="F:efflux transmembrane transporter activity"/>
    <property type="evidence" value="ECO:0007669"/>
    <property type="project" value="InterPro"/>
</dbReference>
<dbReference type="BioCyc" id="PAER208963:G1G74-2839-MONOMER"/>
<keyword evidence="8" id="KW-0732">Signal</keyword>
<dbReference type="InterPro" id="IPR010131">
    <property type="entry name" value="MdtP/NodT-like"/>
</dbReference>
<dbReference type="Proteomes" id="UP000000653">
    <property type="component" value="Chromosome"/>
</dbReference>
<reference evidence="9 10" key="1">
    <citation type="journal article" date="2006" name="Genome Biol.">
        <title>Genomic analysis reveals that Pseudomonas aeruginosa virulence is combinatorial.</title>
        <authorList>
            <person name="Lee D.G."/>
            <person name="Urbach J.M."/>
            <person name="Wu G."/>
            <person name="Liberati N.T."/>
            <person name="Feinbaum R.L."/>
            <person name="Miyata S."/>
            <person name="Diggins L.T."/>
            <person name="He J."/>
            <person name="Saucier M."/>
            <person name="Deziel E."/>
            <person name="Friedman L."/>
            <person name="Li L."/>
            <person name="Grills G."/>
            <person name="Montgomery K."/>
            <person name="Kucherlapati R."/>
            <person name="Rahme L.G."/>
            <person name="Ausubel F.M."/>
        </authorList>
    </citation>
    <scope>NUCLEOTIDE SEQUENCE [LARGE SCALE GENOMIC DNA]</scope>
    <source>
        <strain evidence="9 10">UCBPP-PA14</strain>
    </source>
</reference>
<evidence type="ECO:0000256" key="5">
    <source>
        <dbReference type="ARBA" id="ARBA00023139"/>
    </source>
</evidence>
<dbReference type="AlphaFoldDB" id="A0A0H2ZBE2"/>
<dbReference type="SUPFAM" id="SSF56954">
    <property type="entry name" value="Outer membrane efflux proteins (OEP)"/>
    <property type="match status" value="1"/>
</dbReference>
<evidence type="ECO:0000313" key="10">
    <source>
        <dbReference type="Proteomes" id="UP000000653"/>
    </source>
</evidence>
<dbReference type="GO" id="GO:0009279">
    <property type="term" value="C:cell outer membrane"/>
    <property type="evidence" value="ECO:0007669"/>
    <property type="project" value="UniProtKB-SubCell"/>
</dbReference>
<keyword evidence="3 8" id="KW-0812">Transmembrane</keyword>
<evidence type="ECO:0000256" key="7">
    <source>
        <dbReference type="ARBA" id="ARBA00023288"/>
    </source>
</evidence>
<keyword evidence="4 8" id="KW-0472">Membrane</keyword>
<dbReference type="PANTHER" id="PTHR30203:SF33">
    <property type="entry name" value="BLR4455 PROTEIN"/>
    <property type="match status" value="1"/>
</dbReference>
<dbReference type="PANTHER" id="PTHR30203">
    <property type="entry name" value="OUTER MEMBRANE CATION EFFLUX PROTEIN"/>
    <property type="match status" value="1"/>
</dbReference>
<protein>
    <submittedName>
        <fullName evidence="9">Putative outer membrane protein</fullName>
    </submittedName>
</protein>
<feature type="chain" id="PRO_5022282205" evidence="8">
    <location>
        <begin position="24"/>
        <end position="474"/>
    </location>
</feature>
<accession>A0A0H2ZBE2</accession>
<gene>
    <name evidence="9" type="primary">opmQ</name>
    <name evidence="9" type="ordered locus">PA14_33750</name>
</gene>
<dbReference type="HOGENOM" id="CLU_012817_13_1_6"/>
<keyword evidence="6" id="KW-0998">Cell outer membrane</keyword>
<dbReference type="Gene3D" id="2.20.200.10">
    <property type="entry name" value="Outer membrane efflux proteins (OEP)"/>
    <property type="match status" value="1"/>
</dbReference>
<sequence>MSMKNLSLISACLLLGACGSTPAPLDSGLAAPPQWRYLAAGRSDASDIRQWWKAFGAPELDSLLQRALLNSQDLGAAVARVRQAQASAVIAGAPLLPELNATLGASRQKLLRGSGYSGTDATSDNDAVDSFSAGLSASYEVDFWGGRRAAYRSALESLKASEYDRATVELTLLSGVANSYLQVLALREQQRIARLNLDNAEHVLRLVETRHAAGSATALEVAQQSSLVASQRKQLPLLEQQAHEALITLATLIGEPVQALQVAERPFDSLRWPETGTGLPSELLSRRPDIANAEAQLAAAQADVQVARAALFPKLTLSASLSSGANRAADTFRNPYYNLGANLLAPIFNHGRLRAERDRSLARQEELLETYRKAILTAFADTERSLNSIDGLDRQLHWQQQELEQAQRAFDLSDSRYQAGAETLLTVLETQRTLYAAQDAAVQLRLARLQASVGLYKALGGGWQSDRQGLARKD</sequence>
<dbReference type="Gene3D" id="1.20.1600.10">
    <property type="entry name" value="Outer membrane efflux proteins (OEP)"/>
    <property type="match status" value="1"/>
</dbReference>
<keyword evidence="5 8" id="KW-0564">Palmitate</keyword>
<dbReference type="InterPro" id="IPR003423">
    <property type="entry name" value="OMP_efflux"/>
</dbReference>